<sequence>MVYAARLDVEATLAVLRLALAFDWTWDASDVARFAGAAGWQPRDLGDETTIFMTTGASIDSPSAWFDLDNGVIQEITVQATDRVDPTQQEFLSDAFATSSARVAEVLGAATRVSPGRRPGLQWERPEIHVELMQLDRSVALTLLNPAHETY</sequence>
<gene>
    <name evidence="1" type="ORF">D5S18_17150</name>
</gene>
<proteinExistence type="predicted"/>
<name>A0A3A4KJL9_9NOCA</name>
<organism evidence="1 2">
    <name type="scientific">Nocardia panacis</name>
    <dbReference type="NCBI Taxonomy" id="2340916"/>
    <lineage>
        <taxon>Bacteria</taxon>
        <taxon>Bacillati</taxon>
        <taxon>Actinomycetota</taxon>
        <taxon>Actinomycetes</taxon>
        <taxon>Mycobacteriales</taxon>
        <taxon>Nocardiaceae</taxon>
        <taxon>Nocardia</taxon>
    </lineage>
</organism>
<dbReference type="AlphaFoldDB" id="A0A3A4KJL9"/>
<dbReference type="Pfam" id="PF19818">
    <property type="entry name" value="DUF6301"/>
    <property type="match status" value="1"/>
</dbReference>
<dbReference type="InterPro" id="IPR046268">
    <property type="entry name" value="DUF6301"/>
</dbReference>
<comment type="caution">
    <text evidence="1">The sequence shown here is derived from an EMBL/GenBank/DDBJ whole genome shotgun (WGS) entry which is preliminary data.</text>
</comment>
<dbReference type="RefSeq" id="WP_120041976.1">
    <property type="nucleotide sequence ID" value="NZ_QZFU01000019.1"/>
</dbReference>
<protein>
    <submittedName>
        <fullName evidence="1">Uncharacterized protein</fullName>
    </submittedName>
</protein>
<keyword evidence="2" id="KW-1185">Reference proteome</keyword>
<reference evidence="1 2" key="1">
    <citation type="submission" date="2018-09" db="EMBL/GenBank/DDBJ databases">
        <title>YIM PH21274 draft genome.</title>
        <authorList>
            <person name="Miao C."/>
        </authorList>
    </citation>
    <scope>NUCLEOTIDE SEQUENCE [LARGE SCALE GENOMIC DNA]</scope>
    <source>
        <strain evidence="1 2">YIM PH 21724</strain>
    </source>
</reference>
<dbReference type="Proteomes" id="UP000266677">
    <property type="component" value="Unassembled WGS sequence"/>
</dbReference>
<evidence type="ECO:0000313" key="1">
    <source>
        <dbReference type="EMBL" id="RJO75102.1"/>
    </source>
</evidence>
<accession>A0A3A4KJL9</accession>
<dbReference type="OrthoDB" id="4561669at2"/>
<dbReference type="EMBL" id="QZFU01000019">
    <property type="protein sequence ID" value="RJO75102.1"/>
    <property type="molecule type" value="Genomic_DNA"/>
</dbReference>
<evidence type="ECO:0000313" key="2">
    <source>
        <dbReference type="Proteomes" id="UP000266677"/>
    </source>
</evidence>